<evidence type="ECO:0000256" key="2">
    <source>
        <dbReference type="ARBA" id="ARBA00022490"/>
    </source>
</evidence>
<dbReference type="HAMAP" id="MF_00203">
    <property type="entry name" value="UvrC"/>
    <property type="match status" value="1"/>
</dbReference>
<reference evidence="17 18" key="1">
    <citation type="submission" date="2017-11" db="EMBL/GenBank/DDBJ databases">
        <title>Reclassification of Bisgaard taxon 5 as Caviibacterium pharyngocola gen. nov., sp. nov.</title>
        <authorList>
            <person name="Christensen H."/>
        </authorList>
    </citation>
    <scope>NUCLEOTIDE SEQUENCE [LARGE SCALE GENOMIC DNA]</scope>
    <source>
        <strain evidence="17 18">7_3</strain>
    </source>
</reference>
<evidence type="ECO:0000256" key="5">
    <source>
        <dbReference type="ARBA" id="ARBA00022881"/>
    </source>
</evidence>
<keyword evidence="4 13" id="KW-0228">DNA excision</keyword>
<evidence type="ECO:0000256" key="8">
    <source>
        <dbReference type="ARBA" id="ARBA00059452"/>
    </source>
</evidence>
<evidence type="ECO:0000259" key="16">
    <source>
        <dbReference type="PROSITE" id="PS50165"/>
    </source>
</evidence>
<evidence type="ECO:0000313" key="17">
    <source>
        <dbReference type="EMBL" id="PJG83133.1"/>
    </source>
</evidence>
<dbReference type="Gene3D" id="1.10.150.20">
    <property type="entry name" value="5' to 3' exonuclease, C-terminal subdomain"/>
    <property type="match status" value="1"/>
</dbReference>
<comment type="subunit">
    <text evidence="10 13">Interacts with UvrB in an incision complex.</text>
</comment>
<dbReference type="SMART" id="SM00465">
    <property type="entry name" value="GIYc"/>
    <property type="match status" value="1"/>
</dbReference>
<dbReference type="NCBIfam" id="NF001824">
    <property type="entry name" value="PRK00558.1-5"/>
    <property type="match status" value="1"/>
</dbReference>
<keyword evidence="2 13" id="KW-0963">Cytoplasm</keyword>
<evidence type="ECO:0000259" key="15">
    <source>
        <dbReference type="PROSITE" id="PS50164"/>
    </source>
</evidence>
<dbReference type="Pfam" id="PF02151">
    <property type="entry name" value="UVR"/>
    <property type="match status" value="1"/>
</dbReference>
<dbReference type="Pfam" id="PF01541">
    <property type="entry name" value="GIY-YIG"/>
    <property type="match status" value="1"/>
</dbReference>
<evidence type="ECO:0000256" key="4">
    <source>
        <dbReference type="ARBA" id="ARBA00022769"/>
    </source>
</evidence>
<dbReference type="InterPro" id="IPR000445">
    <property type="entry name" value="HhH_motif"/>
</dbReference>
<dbReference type="Proteomes" id="UP000230282">
    <property type="component" value="Unassembled WGS sequence"/>
</dbReference>
<dbReference type="OrthoDB" id="9804933at2"/>
<dbReference type="NCBIfam" id="TIGR00194">
    <property type="entry name" value="uvrC"/>
    <property type="match status" value="1"/>
</dbReference>
<evidence type="ECO:0000256" key="1">
    <source>
        <dbReference type="ARBA" id="ARBA00004496"/>
    </source>
</evidence>
<evidence type="ECO:0000256" key="10">
    <source>
        <dbReference type="ARBA" id="ARBA00062841"/>
    </source>
</evidence>
<dbReference type="SUPFAM" id="SSF46600">
    <property type="entry name" value="C-terminal UvrC-binding domain of UvrB"/>
    <property type="match status" value="1"/>
</dbReference>
<dbReference type="GO" id="GO:0003677">
    <property type="term" value="F:DNA binding"/>
    <property type="evidence" value="ECO:0007669"/>
    <property type="project" value="UniProtKB-UniRule"/>
</dbReference>
<dbReference type="FunFam" id="3.40.1440.10:FF:000001">
    <property type="entry name" value="UvrABC system protein C"/>
    <property type="match status" value="1"/>
</dbReference>
<dbReference type="FunFam" id="3.30.420.340:FF:000001">
    <property type="entry name" value="UvrABC system protein C"/>
    <property type="match status" value="1"/>
</dbReference>
<dbReference type="Gene3D" id="4.10.860.10">
    <property type="entry name" value="UVR domain"/>
    <property type="match status" value="1"/>
</dbReference>
<evidence type="ECO:0000256" key="9">
    <source>
        <dbReference type="ARBA" id="ARBA00061531"/>
    </source>
</evidence>
<keyword evidence="5 13" id="KW-0267">Excision nuclease</keyword>
<dbReference type="InterPro" id="IPR035901">
    <property type="entry name" value="GIY-YIG_endonuc_sf"/>
</dbReference>
<accession>A0A2M8RW86</accession>
<dbReference type="Gene3D" id="3.30.420.340">
    <property type="entry name" value="UvrC, RNAse H endonuclease domain"/>
    <property type="match status" value="1"/>
</dbReference>
<dbReference type="AlphaFoldDB" id="A0A2M8RW86"/>
<dbReference type="SUPFAM" id="SSF47781">
    <property type="entry name" value="RuvA domain 2-like"/>
    <property type="match status" value="1"/>
</dbReference>
<dbReference type="InterPro" id="IPR001162">
    <property type="entry name" value="UvrC_RNase_H_dom"/>
</dbReference>
<name>A0A2M8RW86_9PAST</name>
<dbReference type="PANTHER" id="PTHR30562:SF1">
    <property type="entry name" value="UVRABC SYSTEM PROTEIN C"/>
    <property type="match status" value="1"/>
</dbReference>
<dbReference type="InterPro" id="IPR036876">
    <property type="entry name" value="UVR_dom_sf"/>
</dbReference>
<keyword evidence="18" id="KW-1185">Reference proteome</keyword>
<dbReference type="InterPro" id="IPR004791">
    <property type="entry name" value="UvrC"/>
</dbReference>
<dbReference type="InterPro" id="IPR038476">
    <property type="entry name" value="UvrC_RNase_H_dom_sf"/>
</dbReference>
<evidence type="ECO:0000256" key="7">
    <source>
        <dbReference type="ARBA" id="ARBA00023236"/>
    </source>
</evidence>
<proteinExistence type="inferred from homology"/>
<protein>
    <recommendedName>
        <fullName evidence="11 13">UvrABC system protein C</fullName>
        <shortName evidence="13">Protein UvrC</shortName>
    </recommendedName>
    <alternativeName>
        <fullName evidence="12 13">Excinuclease ABC subunit C</fullName>
    </alternativeName>
</protein>
<dbReference type="EMBL" id="PHGZ01000013">
    <property type="protein sequence ID" value="PJG83133.1"/>
    <property type="molecule type" value="Genomic_DNA"/>
</dbReference>
<evidence type="ECO:0000256" key="13">
    <source>
        <dbReference type="HAMAP-Rule" id="MF_00203"/>
    </source>
</evidence>
<evidence type="ECO:0000256" key="6">
    <source>
        <dbReference type="ARBA" id="ARBA00023204"/>
    </source>
</evidence>
<dbReference type="InterPro" id="IPR001943">
    <property type="entry name" value="UVR_dom"/>
</dbReference>
<evidence type="ECO:0000256" key="11">
    <source>
        <dbReference type="ARBA" id="ARBA00067419"/>
    </source>
</evidence>
<dbReference type="GO" id="GO:0009380">
    <property type="term" value="C:excinuclease repair complex"/>
    <property type="evidence" value="ECO:0007669"/>
    <property type="project" value="InterPro"/>
</dbReference>
<keyword evidence="7 13" id="KW-0742">SOS response</keyword>
<dbReference type="GO" id="GO:0009432">
    <property type="term" value="P:SOS response"/>
    <property type="evidence" value="ECO:0007669"/>
    <property type="project" value="UniProtKB-UniRule"/>
</dbReference>
<dbReference type="FunFam" id="4.10.860.10:FF:000002">
    <property type="entry name" value="UvrABC system protein C"/>
    <property type="match status" value="1"/>
</dbReference>
<evidence type="ECO:0000259" key="14">
    <source>
        <dbReference type="PROSITE" id="PS50151"/>
    </source>
</evidence>
<evidence type="ECO:0000256" key="12">
    <source>
        <dbReference type="ARBA" id="ARBA00077138"/>
    </source>
</evidence>
<feature type="domain" description="UvrC family homology region profile" evidence="16">
    <location>
        <begin position="252"/>
        <end position="477"/>
    </location>
</feature>
<dbReference type="SUPFAM" id="SSF82771">
    <property type="entry name" value="GIY-YIG endonuclease"/>
    <property type="match status" value="1"/>
</dbReference>
<dbReference type="PROSITE" id="PS50165">
    <property type="entry name" value="UVRC"/>
    <property type="match status" value="1"/>
</dbReference>
<feature type="domain" description="UVR" evidence="14">
    <location>
        <begin position="201"/>
        <end position="236"/>
    </location>
</feature>
<comment type="similarity">
    <text evidence="9 13">Belongs to the UvrC family.</text>
</comment>
<gene>
    <name evidence="13 17" type="primary">uvrC</name>
    <name evidence="17" type="ORF">CVP04_07215</name>
</gene>
<dbReference type="InterPro" id="IPR047296">
    <property type="entry name" value="GIY-YIG_UvrC_Cho"/>
</dbReference>
<dbReference type="PROSITE" id="PS50151">
    <property type="entry name" value="UVR"/>
    <property type="match status" value="1"/>
</dbReference>
<evidence type="ECO:0000256" key="3">
    <source>
        <dbReference type="ARBA" id="ARBA00022763"/>
    </source>
</evidence>
<sequence length="608" mass="68720">MFDAKTFLANVTHEPGVYRMYDDKDTVIYVGKAKDLKKRLSSYFRSNLSSKKTEALVASIYRIETTITSSETEALLLEHNYIKTFQPRYNVLLRDDKSYPYILLTQERHPRITAYRGSKKIQGEYFGPYPHAGAVRETLSLLQKLFPIRQCENSVYANRSRPCLQYQIGRCAAPCVAGYVSDEDYAQQVAFARLFLQGKDQQVLDHLIAKMEQASRELNFELAARFRDQIQAVRAVTEKQFVSNDRLDDIDIIAIAYRSGIACVQVLFIRQGKILGNRSYFPKVPSDTDLSELTATFVGQFYLQGSQGRSIPDSIIVDHKLNEKNELEILLAQQAGRKVSIQDNAKGNKSKYLRLAQMNAEAAVVTELKQSALIRERYRELEELLGVNPIQRMECFDISHTMGEQTIASCVVFNREGPLKSDYRRFNISGITGGDDYAAMEQALLKRYDRSLEQDKIPDIIFIDGGKGQLNRALQVFRQLNVNWDKNKPLLIGVAKGVDRKAGLETLIISKQGRELHLPPDSLALHLIQHIRDESHNHAIGGHRKKRQKAFTQSGLETIVGVGAKRRQALLKYLGGMQGVKNATLDEIASVPGISKALAETIFDTLKH</sequence>
<dbReference type="PROSITE" id="PS50164">
    <property type="entry name" value="GIY_YIG"/>
    <property type="match status" value="1"/>
</dbReference>
<dbReference type="InterPro" id="IPR010994">
    <property type="entry name" value="RuvA_2-like"/>
</dbReference>
<comment type="function">
    <text evidence="8 13">The UvrABC repair system catalyzes the recognition and processing of DNA lesions. UvrC both incises the 5' and 3' sides of the lesion. The N-terminal half is responsible for the 3' incision and the C-terminal half is responsible for the 5' incision.</text>
</comment>
<dbReference type="InterPro" id="IPR050066">
    <property type="entry name" value="UvrABC_protein_C"/>
</dbReference>
<organism evidence="17 18">
    <name type="scientific">Caviibacterium pharyngocola</name>
    <dbReference type="NCBI Taxonomy" id="28159"/>
    <lineage>
        <taxon>Bacteria</taxon>
        <taxon>Pseudomonadati</taxon>
        <taxon>Pseudomonadota</taxon>
        <taxon>Gammaproteobacteria</taxon>
        <taxon>Pasteurellales</taxon>
        <taxon>Pasteurellaceae</taxon>
        <taxon>Caviibacterium</taxon>
    </lineage>
</organism>
<dbReference type="Pfam" id="PF00633">
    <property type="entry name" value="HHH"/>
    <property type="match status" value="1"/>
</dbReference>
<dbReference type="PANTHER" id="PTHR30562">
    <property type="entry name" value="UVRC/OXIDOREDUCTASE"/>
    <property type="match status" value="1"/>
</dbReference>
<feature type="domain" description="GIY-YIG" evidence="15">
    <location>
        <begin position="13"/>
        <end position="91"/>
    </location>
</feature>
<dbReference type="Pfam" id="PF08459">
    <property type="entry name" value="UvrC_RNaseH_dom"/>
    <property type="match status" value="1"/>
</dbReference>
<keyword evidence="3 13" id="KW-0227">DNA damage</keyword>
<dbReference type="Pfam" id="PF22920">
    <property type="entry name" value="UvrC_RNaseH"/>
    <property type="match status" value="1"/>
</dbReference>
<dbReference type="GO" id="GO:0006289">
    <property type="term" value="P:nucleotide-excision repair"/>
    <property type="evidence" value="ECO:0007669"/>
    <property type="project" value="UniProtKB-UniRule"/>
</dbReference>
<keyword evidence="6 13" id="KW-0234">DNA repair</keyword>
<evidence type="ECO:0000313" key="18">
    <source>
        <dbReference type="Proteomes" id="UP000230282"/>
    </source>
</evidence>
<dbReference type="FunFam" id="1.10.150.20:FF:000005">
    <property type="entry name" value="UvrABC system protein C"/>
    <property type="match status" value="1"/>
</dbReference>
<comment type="caution">
    <text evidence="17">The sequence shown here is derived from an EMBL/GenBank/DDBJ whole genome shotgun (WGS) entry which is preliminary data.</text>
</comment>
<dbReference type="Gene3D" id="3.40.1440.10">
    <property type="entry name" value="GIY-YIG endonuclease"/>
    <property type="match status" value="1"/>
</dbReference>
<dbReference type="GO" id="GO:0005737">
    <property type="term" value="C:cytoplasm"/>
    <property type="evidence" value="ECO:0007669"/>
    <property type="project" value="UniProtKB-SubCell"/>
</dbReference>
<dbReference type="GO" id="GO:0009381">
    <property type="term" value="F:excinuclease ABC activity"/>
    <property type="evidence" value="ECO:0007669"/>
    <property type="project" value="UniProtKB-UniRule"/>
</dbReference>
<comment type="subcellular location">
    <subcellularLocation>
        <location evidence="1 13">Cytoplasm</location>
    </subcellularLocation>
</comment>
<dbReference type="RefSeq" id="WP_100296822.1">
    <property type="nucleotide sequence ID" value="NZ_PHGZ01000013.1"/>
</dbReference>
<dbReference type="InterPro" id="IPR000305">
    <property type="entry name" value="GIY-YIG_endonuc"/>
</dbReference>
<dbReference type="CDD" id="cd10434">
    <property type="entry name" value="GIY-YIG_UvrC_Cho"/>
    <property type="match status" value="1"/>
</dbReference>